<reference evidence="1" key="1">
    <citation type="submission" date="2017-07" db="EMBL/GenBank/DDBJ databases">
        <authorList>
            <person name="Mikheyev A."/>
            <person name="Grau M."/>
        </authorList>
    </citation>
    <scope>NUCLEOTIDE SEQUENCE</scope>
    <source>
        <tissue evidence="1">Venom_gland</tissue>
    </source>
</reference>
<accession>A0A2D4N6V3</accession>
<organism evidence="1">
    <name type="scientific">Micrurus spixii</name>
    <name type="common">Amazon coral snake</name>
    <dbReference type="NCBI Taxonomy" id="129469"/>
    <lineage>
        <taxon>Eukaryota</taxon>
        <taxon>Metazoa</taxon>
        <taxon>Chordata</taxon>
        <taxon>Craniata</taxon>
        <taxon>Vertebrata</taxon>
        <taxon>Euteleostomi</taxon>
        <taxon>Lepidosauria</taxon>
        <taxon>Squamata</taxon>
        <taxon>Bifurcata</taxon>
        <taxon>Unidentata</taxon>
        <taxon>Episquamata</taxon>
        <taxon>Toxicofera</taxon>
        <taxon>Serpentes</taxon>
        <taxon>Colubroidea</taxon>
        <taxon>Elapidae</taxon>
        <taxon>Elapinae</taxon>
        <taxon>Micrurus</taxon>
    </lineage>
</organism>
<protein>
    <submittedName>
        <fullName evidence="1">Uncharacterized protein</fullName>
    </submittedName>
</protein>
<sequence>MPASAEADCSGRGSSFPCSAGGLARGSLSGAGSGSSGQKEAQRKKLELELSGSPFLAVKGFVNKPSGSEPLAVWVAGGLGSKEVQFHELQLVLLDGQRAAGSLTW</sequence>
<dbReference type="EMBL" id="IACM01142720">
    <property type="protein sequence ID" value="LAB40736.1"/>
    <property type="molecule type" value="Transcribed_RNA"/>
</dbReference>
<name>A0A2D4N6V3_9SAUR</name>
<proteinExistence type="predicted"/>
<evidence type="ECO:0000313" key="1">
    <source>
        <dbReference type="EMBL" id="LAB40736.1"/>
    </source>
</evidence>
<dbReference type="AlphaFoldDB" id="A0A2D4N6V3"/>
<reference evidence="1" key="2">
    <citation type="submission" date="2017-11" db="EMBL/GenBank/DDBJ databases">
        <title>Coralsnake Venomics: Analyses of Venom Gland Transcriptomes and Proteomes of Six Brazilian Taxa.</title>
        <authorList>
            <person name="Aird S.D."/>
            <person name="Jorge da Silva N."/>
            <person name="Qiu L."/>
            <person name="Villar-Briones A."/>
            <person name="Aparecida-Saddi V."/>
            <person name="Campos-Telles M.P."/>
            <person name="Grau M."/>
            <person name="Mikheyev A.S."/>
        </authorList>
    </citation>
    <scope>NUCLEOTIDE SEQUENCE</scope>
    <source>
        <tissue evidence="1">Venom_gland</tissue>
    </source>
</reference>